<dbReference type="HAMAP" id="MF_01963">
    <property type="entry name" value="MTAP"/>
    <property type="match status" value="1"/>
</dbReference>
<dbReference type="PANTHER" id="PTHR42679">
    <property type="entry name" value="S-METHYL-5'-THIOADENOSINE PHOSPHORYLASE"/>
    <property type="match status" value="1"/>
</dbReference>
<feature type="binding site" evidence="3">
    <location>
        <position position="13"/>
    </location>
    <ligand>
        <name>phosphate</name>
        <dbReference type="ChEBI" id="CHEBI:43474"/>
    </ligand>
</feature>
<dbReference type="EMBL" id="CP003220">
    <property type="protein sequence ID" value="EGB13732.1"/>
    <property type="molecule type" value="Genomic_DNA"/>
</dbReference>
<dbReference type="Pfam" id="PF01048">
    <property type="entry name" value="PNP_UDP_1"/>
    <property type="match status" value="1"/>
</dbReference>
<comment type="similarity">
    <text evidence="3">Belongs to the PNP/MTAP phosphorylase family. MTAP subfamily.</text>
</comment>
<dbReference type="Proteomes" id="UP000007845">
    <property type="component" value="Chromosome"/>
</dbReference>
<dbReference type="InterPro" id="IPR035994">
    <property type="entry name" value="Nucleoside_phosphorylase_sf"/>
</dbReference>
<feature type="domain" description="Nucleoside phosphorylase" evidence="4">
    <location>
        <begin position="6"/>
        <end position="249"/>
    </location>
</feature>
<evidence type="ECO:0000259" key="4">
    <source>
        <dbReference type="Pfam" id="PF01048"/>
    </source>
</evidence>
<dbReference type="GO" id="GO:0006166">
    <property type="term" value="P:purine ribonucleoside salvage"/>
    <property type="evidence" value="ECO:0007669"/>
    <property type="project" value="UniProtKB-UniRule"/>
</dbReference>
<dbReference type="GO" id="GO:0017061">
    <property type="term" value="F:S-methyl-5-thioadenosine phosphorylase activity"/>
    <property type="evidence" value="ECO:0007669"/>
    <property type="project" value="InterPro"/>
</dbReference>
<comment type="catalytic activity">
    <reaction evidence="3">
        <text>a purine D-ribonucleoside + phosphate = a purine nucleobase + alpha-D-ribose 1-phosphate</text>
        <dbReference type="Rhea" id="RHEA:19805"/>
        <dbReference type="ChEBI" id="CHEBI:26386"/>
        <dbReference type="ChEBI" id="CHEBI:43474"/>
        <dbReference type="ChEBI" id="CHEBI:57720"/>
        <dbReference type="ChEBI" id="CHEBI:142355"/>
        <dbReference type="EC" id="2.4.2.1"/>
    </reaction>
</comment>
<feature type="site" description="Important for substrate specificity" evidence="3">
    <location>
        <position position="171"/>
    </location>
</feature>
<dbReference type="AlphaFoldDB" id="F0JFQ4"/>
<feature type="site" description="Important for substrate specificity" evidence="3">
    <location>
        <position position="226"/>
    </location>
</feature>
<evidence type="ECO:0000256" key="2">
    <source>
        <dbReference type="ARBA" id="ARBA00022679"/>
    </source>
</evidence>
<dbReference type="SMR" id="F0JFQ4"/>
<dbReference type="RefSeq" id="WP_014321160.1">
    <property type="nucleotide sequence ID" value="NC_016803.1"/>
</dbReference>
<reference evidence="5 6" key="1">
    <citation type="journal article" date="2011" name="J. Bacteriol.">
        <title>Genome sequence of the mercury-methylating strain Desulfovibrio desulfuricans ND132.</title>
        <authorList>
            <person name="Brown S.D."/>
            <person name="Gilmour C.C."/>
            <person name="Kucken A.M."/>
            <person name="Wall J.D."/>
            <person name="Elias D.A."/>
            <person name="Brandt C.C."/>
            <person name="Podar M."/>
            <person name="Chertkov O."/>
            <person name="Held B."/>
            <person name="Bruce D.C."/>
            <person name="Detter J.C."/>
            <person name="Tapia R."/>
            <person name="Han C.S."/>
            <person name="Goodwin L.A."/>
            <person name="Cheng J.F."/>
            <person name="Pitluck S."/>
            <person name="Woyke T."/>
            <person name="Mikhailova N."/>
            <person name="Ivanova N.N."/>
            <person name="Han J."/>
            <person name="Lucas S."/>
            <person name="Lapidus A.L."/>
            <person name="Land M.L."/>
            <person name="Hauser L.J."/>
            <person name="Palumbo A.V."/>
        </authorList>
    </citation>
    <scope>NUCLEOTIDE SEQUENCE [LARGE SCALE GENOMIC DNA]</scope>
    <source>
        <strain evidence="5 6">ND132</strain>
    </source>
</reference>
<dbReference type="eggNOG" id="COG0005">
    <property type="taxonomic scope" value="Bacteria"/>
</dbReference>
<feature type="binding site" evidence="3">
    <location>
        <begin position="88"/>
        <end position="89"/>
    </location>
    <ligand>
        <name>phosphate</name>
        <dbReference type="ChEBI" id="CHEBI:43474"/>
    </ligand>
</feature>
<comment type="miscellaneous">
    <text evidence="3">Although this enzyme belongs to the family of MTA phosphorylases based on sequence homology, it lacks several conserved amino acids in the substrate binding pocket that confer specificity towards MTA.</text>
</comment>
<comment type="function">
    <text evidence="3">Purine nucleoside phosphorylase involved in purine salvage.</text>
</comment>
<dbReference type="InterPro" id="IPR010044">
    <property type="entry name" value="MTAP"/>
</dbReference>
<organism evidence="5 6">
    <name type="scientific">Pseudodesulfovibrio mercurii</name>
    <dbReference type="NCBI Taxonomy" id="641491"/>
    <lineage>
        <taxon>Bacteria</taxon>
        <taxon>Pseudomonadati</taxon>
        <taxon>Thermodesulfobacteriota</taxon>
        <taxon>Desulfovibrionia</taxon>
        <taxon>Desulfovibrionales</taxon>
        <taxon>Desulfovibrionaceae</taxon>
    </lineage>
</organism>
<proteinExistence type="inferred from homology"/>
<feature type="binding site" evidence="3">
    <location>
        <position position="190"/>
    </location>
    <ligand>
        <name>phosphate</name>
        <dbReference type="ChEBI" id="CHEBI:43474"/>
    </ligand>
</feature>
<evidence type="ECO:0000313" key="6">
    <source>
        <dbReference type="Proteomes" id="UP000007845"/>
    </source>
</evidence>
<dbReference type="OrthoDB" id="1523230at2"/>
<dbReference type="EC" id="2.4.2.1" evidence="3"/>
<dbReference type="STRING" id="641491.DND132_0515"/>
<accession>F0JFQ4</accession>
<gene>
    <name evidence="5" type="ORF">DND132_0515</name>
</gene>
<dbReference type="UniPathway" id="UPA00606"/>
<evidence type="ECO:0000256" key="3">
    <source>
        <dbReference type="HAMAP-Rule" id="MF_01963"/>
    </source>
</evidence>
<feature type="binding site" evidence="3">
    <location>
        <position position="189"/>
    </location>
    <ligand>
        <name>substrate</name>
    </ligand>
</feature>
<dbReference type="GO" id="GO:0005829">
    <property type="term" value="C:cytosol"/>
    <property type="evidence" value="ECO:0007669"/>
    <property type="project" value="TreeGrafter"/>
</dbReference>
<dbReference type="GO" id="GO:0019509">
    <property type="term" value="P:L-methionine salvage from methylthioadenosine"/>
    <property type="evidence" value="ECO:0007669"/>
    <property type="project" value="TreeGrafter"/>
</dbReference>
<sequence length="252" mass="27770">MSKTGKIGIIGGSGLDDPDLLRDARDVEMGTPYGKPSALLKEGTIEGREVVLLARHGREHTIPPTFVNYRANIKALKDIGCDRILATTACGSLREEIGRGDLVILDQFIDFTRRRQVSFFDEFEPHGAVHTAMADPFDANLRGRLNGACDKLGLTHHNTGTVITIEGSRFSTRAESNMFRMWGADVINMSVAPECLLANEAGIPYAAVAMSTDYDCWKTDEAPVTWDEILEVFRGNVEKVTSLLVEVIRELD</sequence>
<feature type="binding site" evidence="3">
    <location>
        <begin position="213"/>
        <end position="215"/>
    </location>
    <ligand>
        <name>substrate</name>
    </ligand>
</feature>
<evidence type="ECO:0000313" key="5">
    <source>
        <dbReference type="EMBL" id="EGB13732.1"/>
    </source>
</evidence>
<dbReference type="CDD" id="cd09010">
    <property type="entry name" value="MTAP_SsMTAPII_like_MTIP"/>
    <property type="match status" value="1"/>
</dbReference>
<dbReference type="SUPFAM" id="SSF53167">
    <property type="entry name" value="Purine and uridine phosphorylases"/>
    <property type="match status" value="1"/>
</dbReference>
<dbReference type="Gene3D" id="3.40.50.1580">
    <property type="entry name" value="Nucleoside phosphorylase domain"/>
    <property type="match status" value="1"/>
</dbReference>
<dbReference type="PANTHER" id="PTHR42679:SF2">
    <property type="entry name" value="S-METHYL-5'-THIOADENOSINE PHOSPHORYLASE"/>
    <property type="match status" value="1"/>
</dbReference>
<dbReference type="InterPro" id="IPR018099">
    <property type="entry name" value="Purine_phosphorylase-2_CS"/>
</dbReference>
<comment type="subunit">
    <text evidence="3">Homohexamer. Dimer of a homotrimer.</text>
</comment>
<protein>
    <recommendedName>
        <fullName evidence="3">Purine nucleoside phosphorylase</fullName>
        <shortName evidence="3">PNP</shortName>
        <ecNumber evidence="3">2.4.2.1</ecNumber>
    </recommendedName>
</protein>
<evidence type="ECO:0000256" key="1">
    <source>
        <dbReference type="ARBA" id="ARBA00022676"/>
    </source>
</evidence>
<dbReference type="PROSITE" id="PS01240">
    <property type="entry name" value="PNP_MTAP_2"/>
    <property type="match status" value="1"/>
</dbReference>
<dbReference type="NCBIfam" id="TIGR01694">
    <property type="entry name" value="MTAP"/>
    <property type="match status" value="1"/>
</dbReference>
<comment type="pathway">
    <text evidence="3">Purine metabolism; purine nucleoside salvage.</text>
</comment>
<keyword evidence="3" id="KW-0660">Purine salvage</keyword>
<keyword evidence="2 3" id="KW-0808">Transferase</keyword>
<feature type="binding site" evidence="3">
    <location>
        <begin position="55"/>
        <end position="56"/>
    </location>
    <ligand>
        <name>phosphate</name>
        <dbReference type="ChEBI" id="CHEBI:43474"/>
    </ligand>
</feature>
<keyword evidence="6" id="KW-1185">Reference proteome</keyword>
<keyword evidence="1 3" id="KW-0328">Glycosyltransferase</keyword>
<dbReference type="InterPro" id="IPR000845">
    <property type="entry name" value="Nucleoside_phosphorylase_d"/>
</dbReference>
<name>F0JFQ4_9BACT</name>
<dbReference type="HOGENOM" id="CLU_054456_0_0_7"/>
<dbReference type="KEGG" id="ddn:DND132_0515"/>